<reference evidence="1 2" key="1">
    <citation type="submission" date="2019-12" db="EMBL/GenBank/DDBJ databases">
        <title>Nocardia macrotermitis sp. nov. and Nocardia aurantia sp. nov., isolated from the gut of the fungus growing-termite Macrotermes natalensis.</title>
        <authorList>
            <person name="Christine B."/>
            <person name="Rene B."/>
        </authorList>
    </citation>
    <scope>NUCLEOTIDE SEQUENCE [LARGE SCALE GENOMIC DNA]</scope>
    <source>
        <strain evidence="1 2">DSM 102126</strain>
    </source>
</reference>
<proteinExistence type="predicted"/>
<dbReference type="InterPro" id="IPR029058">
    <property type="entry name" value="AB_hydrolase_fold"/>
</dbReference>
<dbReference type="RefSeq" id="WP_161101074.1">
    <property type="nucleotide sequence ID" value="NZ_JBHLYI010000002.1"/>
</dbReference>
<dbReference type="AlphaFoldDB" id="A0A6I4W2C9"/>
<dbReference type="Proteomes" id="UP000431901">
    <property type="component" value="Unassembled WGS sequence"/>
</dbReference>
<evidence type="ECO:0000313" key="2">
    <source>
        <dbReference type="Proteomes" id="UP000431901"/>
    </source>
</evidence>
<evidence type="ECO:0000313" key="1">
    <source>
        <dbReference type="EMBL" id="MXQ62840.1"/>
    </source>
</evidence>
<dbReference type="SUPFAM" id="SSF53474">
    <property type="entry name" value="alpha/beta-Hydrolases"/>
    <property type="match status" value="1"/>
</dbReference>
<gene>
    <name evidence="1" type="ORF">GQ466_02215</name>
</gene>
<accession>A0A6I4W2C9</accession>
<name>A0A6I4W2C9_9ACTN</name>
<keyword evidence="2" id="KW-1185">Reference proteome</keyword>
<organism evidence="1 2">
    <name type="scientific">Actinomadura rayongensis</name>
    <dbReference type="NCBI Taxonomy" id="1429076"/>
    <lineage>
        <taxon>Bacteria</taxon>
        <taxon>Bacillati</taxon>
        <taxon>Actinomycetota</taxon>
        <taxon>Actinomycetes</taxon>
        <taxon>Streptosporangiales</taxon>
        <taxon>Thermomonosporaceae</taxon>
        <taxon>Actinomadura</taxon>
    </lineage>
</organism>
<keyword evidence="1" id="KW-0378">Hydrolase</keyword>
<dbReference type="OrthoDB" id="4158640at2"/>
<comment type="caution">
    <text evidence="1">The sequence shown here is derived from an EMBL/GenBank/DDBJ whole genome shotgun (WGS) entry which is preliminary data.</text>
</comment>
<protein>
    <submittedName>
        <fullName evidence="1">Alpha/beta hydrolase</fullName>
    </submittedName>
</protein>
<dbReference type="GO" id="GO:0016787">
    <property type="term" value="F:hydrolase activity"/>
    <property type="evidence" value="ECO:0007669"/>
    <property type="project" value="UniProtKB-KW"/>
</dbReference>
<sequence>MHFTAEQRHEGVRERDFTLNDVPGILWTPDSPSEPTPLILLGHPGDLTRMRPRLTARAKATVAQGFAAATIELPGNGTRPRIPETDQARTDLRTALKTGAKVTEDIINRLVLPLIDKAAPESRETLDALQSLPEIAPRAAYAGGITALAIRLATTDPRIKAAVLFAGSYLPTTTFKEARALTIPVHVLLQWDDEGNDRQAALNLFDALATKDKSLQANMGGHTGVPAHANQAANAFLTRHLK</sequence>
<dbReference type="Gene3D" id="3.40.50.1820">
    <property type="entry name" value="alpha/beta hydrolase"/>
    <property type="match status" value="1"/>
</dbReference>
<dbReference type="EMBL" id="WUTW01000001">
    <property type="protein sequence ID" value="MXQ62840.1"/>
    <property type="molecule type" value="Genomic_DNA"/>
</dbReference>